<feature type="signal peptide" evidence="8">
    <location>
        <begin position="1"/>
        <end position="16"/>
    </location>
</feature>
<dbReference type="EC" id="1.15.1.1" evidence="4"/>
<dbReference type="GO" id="GO:0004784">
    <property type="term" value="F:superoxide dismutase activity"/>
    <property type="evidence" value="ECO:0007669"/>
    <property type="project" value="UniProtKB-EC"/>
</dbReference>
<evidence type="ECO:0000256" key="8">
    <source>
        <dbReference type="SAM" id="SignalP"/>
    </source>
</evidence>
<sequence length="284" mass="28963">MFAKTLLVAMGGMALASPQDYPPTTVPVSTLSTVESGVLPYLPTQTPFTGLETIEGAIVYDGPVVEGFTGPGGNASIQNNNPAATYVAILPSTNFDNPTGSLITGSITGAANPNGTGVLFTVNFAGFPSDTLYGPFVYHVHNLPVSSDGNCTATMGHLDPTDRGEYHPCENIAPETCQAGDLAGKHGNITGTTFQVSYEELYLSTTPGSPYFFGDKSVVIHSSNTTRLTCANFTPVATNSTSTTGTGTTGTASATPSSYTGAAVKGGVPGMFVAVGAVLGSLIL</sequence>
<keyword evidence="6" id="KW-0049">Antioxidant</keyword>
<keyword evidence="5" id="KW-0964">Secreted</keyword>
<organism evidence="9 10">
    <name type="scientific">Hyaloscypha variabilis (strain UAMH 11265 / GT02V1 / F)</name>
    <name type="common">Meliniomyces variabilis</name>
    <dbReference type="NCBI Taxonomy" id="1149755"/>
    <lineage>
        <taxon>Eukaryota</taxon>
        <taxon>Fungi</taxon>
        <taxon>Dikarya</taxon>
        <taxon>Ascomycota</taxon>
        <taxon>Pezizomycotina</taxon>
        <taxon>Leotiomycetes</taxon>
        <taxon>Helotiales</taxon>
        <taxon>Hyaloscyphaceae</taxon>
        <taxon>Hyaloscypha</taxon>
        <taxon>Hyaloscypha variabilis</taxon>
    </lineage>
</organism>
<comment type="subcellular location">
    <subcellularLocation>
        <location evidence="1">Cell envelope</location>
    </subcellularLocation>
    <subcellularLocation>
        <location evidence="2">Secreted</location>
    </subcellularLocation>
</comment>
<comment type="catalytic activity">
    <reaction evidence="7">
        <text>2 superoxide + 2 H(+) = H2O2 + O2</text>
        <dbReference type="Rhea" id="RHEA:20696"/>
        <dbReference type="ChEBI" id="CHEBI:15378"/>
        <dbReference type="ChEBI" id="CHEBI:15379"/>
        <dbReference type="ChEBI" id="CHEBI:16240"/>
        <dbReference type="ChEBI" id="CHEBI:18421"/>
        <dbReference type="EC" id="1.15.1.1"/>
    </reaction>
</comment>
<evidence type="ECO:0000313" key="10">
    <source>
        <dbReference type="Proteomes" id="UP000235786"/>
    </source>
</evidence>
<evidence type="ECO:0000256" key="4">
    <source>
        <dbReference type="ARBA" id="ARBA00012682"/>
    </source>
</evidence>
<dbReference type="Proteomes" id="UP000235786">
    <property type="component" value="Unassembled WGS sequence"/>
</dbReference>
<evidence type="ECO:0000256" key="7">
    <source>
        <dbReference type="ARBA" id="ARBA00049204"/>
    </source>
</evidence>
<dbReference type="OrthoDB" id="159229at2759"/>
<dbReference type="GO" id="GO:0005576">
    <property type="term" value="C:extracellular region"/>
    <property type="evidence" value="ECO:0007669"/>
    <property type="project" value="UniProtKB-SubCell"/>
</dbReference>
<feature type="chain" id="PRO_5014448486" description="superoxide dismutase" evidence="8">
    <location>
        <begin position="17"/>
        <end position="284"/>
    </location>
</feature>
<proteinExistence type="inferred from homology"/>
<evidence type="ECO:0000256" key="2">
    <source>
        <dbReference type="ARBA" id="ARBA00004613"/>
    </source>
</evidence>
<evidence type="ECO:0000256" key="5">
    <source>
        <dbReference type="ARBA" id="ARBA00022525"/>
    </source>
</evidence>
<dbReference type="GO" id="GO:0046872">
    <property type="term" value="F:metal ion binding"/>
    <property type="evidence" value="ECO:0007669"/>
    <property type="project" value="InterPro"/>
</dbReference>
<evidence type="ECO:0000256" key="6">
    <source>
        <dbReference type="ARBA" id="ARBA00022862"/>
    </source>
</evidence>
<dbReference type="SUPFAM" id="SSF49329">
    <property type="entry name" value="Cu,Zn superoxide dismutase-like"/>
    <property type="match status" value="1"/>
</dbReference>
<dbReference type="STRING" id="1149755.A0A2J6R2I6"/>
<accession>A0A2J6R2I6</accession>
<evidence type="ECO:0000256" key="3">
    <source>
        <dbReference type="ARBA" id="ARBA00010457"/>
    </source>
</evidence>
<reference evidence="9 10" key="1">
    <citation type="submission" date="2016-04" db="EMBL/GenBank/DDBJ databases">
        <title>A degradative enzymes factory behind the ericoid mycorrhizal symbiosis.</title>
        <authorList>
            <consortium name="DOE Joint Genome Institute"/>
            <person name="Martino E."/>
            <person name="Morin E."/>
            <person name="Grelet G."/>
            <person name="Kuo A."/>
            <person name="Kohler A."/>
            <person name="Daghino S."/>
            <person name="Barry K."/>
            <person name="Choi C."/>
            <person name="Cichocki N."/>
            <person name="Clum A."/>
            <person name="Copeland A."/>
            <person name="Hainaut M."/>
            <person name="Haridas S."/>
            <person name="Labutti K."/>
            <person name="Lindquist E."/>
            <person name="Lipzen A."/>
            <person name="Khouja H.-R."/>
            <person name="Murat C."/>
            <person name="Ohm R."/>
            <person name="Olson A."/>
            <person name="Spatafora J."/>
            <person name="Veneault-Fourrey C."/>
            <person name="Henrissat B."/>
            <person name="Grigoriev I."/>
            <person name="Martin F."/>
            <person name="Perotto S."/>
        </authorList>
    </citation>
    <scope>NUCLEOTIDE SEQUENCE [LARGE SCALE GENOMIC DNA]</scope>
    <source>
        <strain evidence="9 10">F</strain>
    </source>
</reference>
<protein>
    <recommendedName>
        <fullName evidence="4">superoxide dismutase</fullName>
        <ecNumber evidence="4">1.15.1.1</ecNumber>
    </recommendedName>
</protein>
<dbReference type="AlphaFoldDB" id="A0A2J6R2I6"/>
<evidence type="ECO:0000313" key="9">
    <source>
        <dbReference type="EMBL" id="PMD32737.1"/>
    </source>
</evidence>
<keyword evidence="10" id="KW-1185">Reference proteome</keyword>
<gene>
    <name evidence="9" type="ORF">L207DRAFT_571994</name>
</gene>
<dbReference type="FunFam" id="2.60.40.200:FF:000007">
    <property type="entry name" value="Cell surface Cu-only superoxide dismutase 5"/>
    <property type="match status" value="1"/>
</dbReference>
<name>A0A2J6R2I6_HYAVF</name>
<evidence type="ECO:0000256" key="1">
    <source>
        <dbReference type="ARBA" id="ARBA00004196"/>
    </source>
</evidence>
<keyword evidence="8" id="KW-0732">Signal</keyword>
<dbReference type="InterPro" id="IPR036423">
    <property type="entry name" value="SOD-like_Cu/Zn_dom_sf"/>
</dbReference>
<dbReference type="EMBL" id="KZ613958">
    <property type="protein sequence ID" value="PMD32737.1"/>
    <property type="molecule type" value="Genomic_DNA"/>
</dbReference>
<dbReference type="Gene3D" id="2.60.40.200">
    <property type="entry name" value="Superoxide dismutase, copper/zinc binding domain"/>
    <property type="match status" value="1"/>
</dbReference>
<comment type="similarity">
    <text evidence="3">Belongs to the Cu-Zn superoxide dismutase family.</text>
</comment>